<sequence length="122" mass="13933">MSVSRTTGLPPEDLSPDAGCGTATTTRAFPQDPYQVRRYDGWHCQSTLAMLAHDYLTVTAAHAPKHVRPGLPHPRRDPPAPGTSDQRRHRSLACSHHRRAHQARARSSRYWERWLRHNKIQL</sequence>
<dbReference type="OrthoDB" id="4954307at2"/>
<evidence type="ECO:0000256" key="1">
    <source>
        <dbReference type="SAM" id="MobiDB-lite"/>
    </source>
</evidence>
<accession>A0A5C4VIT0</accession>
<protein>
    <submittedName>
        <fullName evidence="2">Uncharacterized protein</fullName>
    </submittedName>
</protein>
<reference evidence="2 3" key="1">
    <citation type="submission" date="2019-10" db="EMBL/GenBank/DDBJ databases">
        <title>Nonomuraea sp. nov., isolated from Phyllanthus amarus.</title>
        <authorList>
            <person name="Klykleung N."/>
            <person name="Tanasupawat S."/>
        </authorList>
    </citation>
    <scope>NUCLEOTIDE SEQUENCE [LARGE SCALE GENOMIC DNA]</scope>
    <source>
        <strain evidence="2 3">PA1-10</strain>
    </source>
</reference>
<evidence type="ECO:0000313" key="3">
    <source>
        <dbReference type="Proteomes" id="UP000312512"/>
    </source>
</evidence>
<feature type="region of interest" description="Disordered" evidence="1">
    <location>
        <begin position="1"/>
        <end position="30"/>
    </location>
</feature>
<evidence type="ECO:0000313" key="2">
    <source>
        <dbReference type="EMBL" id="KAB8189163.1"/>
    </source>
</evidence>
<organism evidence="2 3">
    <name type="scientific">Nonomuraea phyllanthi</name>
    <dbReference type="NCBI Taxonomy" id="2219224"/>
    <lineage>
        <taxon>Bacteria</taxon>
        <taxon>Bacillati</taxon>
        <taxon>Actinomycetota</taxon>
        <taxon>Actinomycetes</taxon>
        <taxon>Streptosporangiales</taxon>
        <taxon>Streptosporangiaceae</taxon>
        <taxon>Nonomuraea</taxon>
    </lineage>
</organism>
<feature type="compositionally biased region" description="Basic residues" evidence="1">
    <location>
        <begin position="87"/>
        <end position="107"/>
    </location>
</feature>
<comment type="caution">
    <text evidence="2">The sequence shown here is derived from an EMBL/GenBank/DDBJ whole genome shotgun (WGS) entry which is preliminary data.</text>
</comment>
<dbReference type="Proteomes" id="UP000312512">
    <property type="component" value="Unassembled WGS sequence"/>
</dbReference>
<keyword evidence="3" id="KW-1185">Reference proteome</keyword>
<proteinExistence type="predicted"/>
<feature type="region of interest" description="Disordered" evidence="1">
    <location>
        <begin position="64"/>
        <end position="107"/>
    </location>
</feature>
<dbReference type="EMBL" id="VDLX02000021">
    <property type="protein sequence ID" value="KAB8189163.1"/>
    <property type="molecule type" value="Genomic_DNA"/>
</dbReference>
<name>A0A5C4VIT0_9ACTN</name>
<gene>
    <name evidence="2" type="ORF">FH608_040695</name>
</gene>
<dbReference type="AlphaFoldDB" id="A0A5C4VIT0"/>